<dbReference type="EMBL" id="AZBU02000009">
    <property type="protein sequence ID" value="TKR65033.1"/>
    <property type="molecule type" value="Genomic_DNA"/>
</dbReference>
<proteinExistence type="predicted"/>
<gene>
    <name evidence="1" type="ORF">L596_025497</name>
</gene>
<evidence type="ECO:0000313" key="1">
    <source>
        <dbReference type="EMBL" id="TKR65033.1"/>
    </source>
</evidence>
<evidence type="ECO:0000313" key="2">
    <source>
        <dbReference type="Proteomes" id="UP000298663"/>
    </source>
</evidence>
<accession>A0A4U5M8R8</accession>
<protein>
    <submittedName>
        <fullName evidence="1">Uncharacterized protein</fullName>
    </submittedName>
</protein>
<keyword evidence="2" id="KW-1185">Reference proteome</keyword>
<sequence>MRKTKNESKISTLIYEYHRRTASEHTNYKLTDFRTFALSNQMISFRSRSDLIHSCIDEEAEKLQKLKT</sequence>
<reference evidence="1 2" key="1">
    <citation type="journal article" date="2015" name="Genome Biol.">
        <title>Comparative genomics of Steinernema reveals deeply conserved gene regulatory networks.</title>
        <authorList>
            <person name="Dillman A.R."/>
            <person name="Macchietto M."/>
            <person name="Porter C.F."/>
            <person name="Rogers A."/>
            <person name="Williams B."/>
            <person name="Antoshechkin I."/>
            <person name="Lee M.M."/>
            <person name="Goodwin Z."/>
            <person name="Lu X."/>
            <person name="Lewis E.E."/>
            <person name="Goodrich-Blair H."/>
            <person name="Stock S.P."/>
            <person name="Adams B.J."/>
            <person name="Sternberg P.W."/>
            <person name="Mortazavi A."/>
        </authorList>
    </citation>
    <scope>NUCLEOTIDE SEQUENCE [LARGE SCALE GENOMIC DNA]</scope>
    <source>
        <strain evidence="1 2">ALL</strain>
    </source>
</reference>
<name>A0A4U5M8R8_STECR</name>
<reference evidence="1 2" key="2">
    <citation type="journal article" date="2019" name="G3 (Bethesda)">
        <title>Hybrid Assembly of the Genome of the Entomopathogenic Nematode Steinernema carpocapsae Identifies the X-Chromosome.</title>
        <authorList>
            <person name="Serra L."/>
            <person name="Macchietto M."/>
            <person name="Macias-Munoz A."/>
            <person name="McGill C.J."/>
            <person name="Rodriguez I.M."/>
            <person name="Rodriguez B."/>
            <person name="Murad R."/>
            <person name="Mortazavi A."/>
        </authorList>
    </citation>
    <scope>NUCLEOTIDE SEQUENCE [LARGE SCALE GENOMIC DNA]</scope>
    <source>
        <strain evidence="1 2">ALL</strain>
    </source>
</reference>
<dbReference type="Proteomes" id="UP000298663">
    <property type="component" value="Unassembled WGS sequence"/>
</dbReference>
<comment type="caution">
    <text evidence="1">The sequence shown here is derived from an EMBL/GenBank/DDBJ whole genome shotgun (WGS) entry which is preliminary data.</text>
</comment>
<dbReference type="AlphaFoldDB" id="A0A4U5M8R8"/>
<organism evidence="1 2">
    <name type="scientific">Steinernema carpocapsae</name>
    <name type="common">Entomopathogenic nematode</name>
    <dbReference type="NCBI Taxonomy" id="34508"/>
    <lineage>
        <taxon>Eukaryota</taxon>
        <taxon>Metazoa</taxon>
        <taxon>Ecdysozoa</taxon>
        <taxon>Nematoda</taxon>
        <taxon>Chromadorea</taxon>
        <taxon>Rhabditida</taxon>
        <taxon>Tylenchina</taxon>
        <taxon>Panagrolaimomorpha</taxon>
        <taxon>Strongyloidoidea</taxon>
        <taxon>Steinernematidae</taxon>
        <taxon>Steinernema</taxon>
    </lineage>
</organism>